<dbReference type="Pfam" id="PF19514">
    <property type="entry name" value="MobC_2"/>
    <property type="match status" value="1"/>
</dbReference>
<dbReference type="OrthoDB" id="678846at2"/>
<evidence type="ECO:0000313" key="2">
    <source>
        <dbReference type="Proteomes" id="UP000010796"/>
    </source>
</evidence>
<accession>L0FUT1</accession>
<reference evidence="2" key="1">
    <citation type="submission" date="2012-02" db="EMBL/GenBank/DDBJ databases">
        <title>The complete genome of Echinicola vietnamensis DSM 17526.</title>
        <authorList>
            <person name="Lucas S."/>
            <person name="Copeland A."/>
            <person name="Lapidus A."/>
            <person name="Glavina del Rio T."/>
            <person name="Dalin E."/>
            <person name="Tice H."/>
            <person name="Bruce D."/>
            <person name="Goodwin L."/>
            <person name="Pitluck S."/>
            <person name="Peters L."/>
            <person name="Ovchinnikova G."/>
            <person name="Teshima H."/>
            <person name="Kyrpides N."/>
            <person name="Mavromatis K."/>
            <person name="Ivanova N."/>
            <person name="Brettin T."/>
            <person name="Detter J.C."/>
            <person name="Han C."/>
            <person name="Larimer F."/>
            <person name="Land M."/>
            <person name="Hauser L."/>
            <person name="Markowitz V."/>
            <person name="Cheng J.-F."/>
            <person name="Hugenholtz P."/>
            <person name="Woyke T."/>
            <person name="Wu D."/>
            <person name="Brambilla E."/>
            <person name="Klenk H.-P."/>
            <person name="Eisen J.A."/>
        </authorList>
    </citation>
    <scope>NUCLEOTIDE SEQUENCE [LARGE SCALE GENOMIC DNA]</scope>
    <source>
        <strain evidence="2">DSM 17526 / LMG 23754 / KMM 6221</strain>
    </source>
</reference>
<protein>
    <submittedName>
        <fullName evidence="1">Bacterial mobilization protein (MobC)</fullName>
    </submittedName>
</protein>
<dbReference type="KEGG" id="evi:Echvi_1385"/>
<sequence>MEKNQAPEKPYWLTVRLSPREVQKLKKLLAQSAHCRNLSELVRTILFKQELTIKKRNASLDELKSEIVKVKGELRSIGVNINQVTHYFNGHPDPAEKRYFARKILPLYKKVGQKTEQLMVMVSQLSRL</sequence>
<dbReference type="EMBL" id="CP003346">
    <property type="protein sequence ID" value="AGA77654.1"/>
    <property type="molecule type" value="Genomic_DNA"/>
</dbReference>
<dbReference type="HOGENOM" id="CLU_135059_1_0_10"/>
<dbReference type="STRING" id="926556.Echvi_1385"/>
<proteinExistence type="predicted"/>
<name>L0FUT1_ECHVK</name>
<organism evidence="1 2">
    <name type="scientific">Echinicola vietnamensis (strain DSM 17526 / LMG 23754 / KMM 6221)</name>
    <dbReference type="NCBI Taxonomy" id="926556"/>
    <lineage>
        <taxon>Bacteria</taxon>
        <taxon>Pseudomonadati</taxon>
        <taxon>Bacteroidota</taxon>
        <taxon>Cytophagia</taxon>
        <taxon>Cytophagales</taxon>
        <taxon>Cyclobacteriaceae</taxon>
        <taxon>Echinicola</taxon>
    </lineage>
</organism>
<dbReference type="InterPro" id="IPR045788">
    <property type="entry name" value="MobC_2"/>
</dbReference>
<gene>
    <name evidence="1" type="ordered locus">Echvi_1385</name>
</gene>
<evidence type="ECO:0000313" key="1">
    <source>
        <dbReference type="EMBL" id="AGA77654.1"/>
    </source>
</evidence>
<dbReference type="eggNOG" id="ENOG5032V33">
    <property type="taxonomic scope" value="Bacteria"/>
</dbReference>
<dbReference type="Proteomes" id="UP000010796">
    <property type="component" value="Chromosome"/>
</dbReference>
<keyword evidence="2" id="KW-1185">Reference proteome</keyword>
<dbReference type="RefSeq" id="WP_015265217.1">
    <property type="nucleotide sequence ID" value="NC_019904.1"/>
</dbReference>
<dbReference type="AlphaFoldDB" id="L0FUT1"/>